<dbReference type="EC" id="5.6.2.4" evidence="7"/>
<gene>
    <name evidence="12" type="ORF">KFL_006770020</name>
</gene>
<dbReference type="Pfam" id="PF13361">
    <property type="entry name" value="UvrD_C"/>
    <property type="match status" value="2"/>
</dbReference>
<feature type="domain" description="UvrD-like helicase C-terminal" evidence="11">
    <location>
        <begin position="391"/>
        <end position="449"/>
    </location>
</feature>
<reference evidence="12 13" key="1">
    <citation type="journal article" date="2014" name="Nat. Commun.">
        <title>Klebsormidium flaccidum genome reveals primary factors for plant terrestrial adaptation.</title>
        <authorList>
            <person name="Hori K."/>
            <person name="Maruyama F."/>
            <person name="Fujisawa T."/>
            <person name="Togashi T."/>
            <person name="Yamamoto N."/>
            <person name="Seo M."/>
            <person name="Sato S."/>
            <person name="Yamada T."/>
            <person name="Mori H."/>
            <person name="Tajima N."/>
            <person name="Moriyama T."/>
            <person name="Ikeuchi M."/>
            <person name="Watanabe M."/>
            <person name="Wada H."/>
            <person name="Kobayashi K."/>
            <person name="Saito M."/>
            <person name="Masuda T."/>
            <person name="Sasaki-Sekimoto Y."/>
            <person name="Mashiguchi K."/>
            <person name="Awai K."/>
            <person name="Shimojima M."/>
            <person name="Masuda S."/>
            <person name="Iwai M."/>
            <person name="Nobusawa T."/>
            <person name="Narise T."/>
            <person name="Kondo S."/>
            <person name="Saito H."/>
            <person name="Sato R."/>
            <person name="Murakawa M."/>
            <person name="Ihara Y."/>
            <person name="Oshima-Yamada Y."/>
            <person name="Ohtaka K."/>
            <person name="Satoh M."/>
            <person name="Sonobe K."/>
            <person name="Ishii M."/>
            <person name="Ohtani R."/>
            <person name="Kanamori-Sato M."/>
            <person name="Honoki R."/>
            <person name="Miyazaki D."/>
            <person name="Mochizuki H."/>
            <person name="Umetsu J."/>
            <person name="Higashi K."/>
            <person name="Shibata D."/>
            <person name="Kamiya Y."/>
            <person name="Sato N."/>
            <person name="Nakamura Y."/>
            <person name="Tabata S."/>
            <person name="Ida S."/>
            <person name="Kurokawa K."/>
            <person name="Ohta H."/>
        </authorList>
    </citation>
    <scope>NUCLEOTIDE SEQUENCE [LARGE SCALE GENOMIC DNA]</scope>
    <source>
        <strain evidence="12 13">NIES-2285</strain>
    </source>
</reference>
<evidence type="ECO:0000256" key="3">
    <source>
        <dbReference type="ARBA" id="ARBA00022806"/>
    </source>
</evidence>
<dbReference type="PANTHER" id="PTHR11070:SF2">
    <property type="entry name" value="ATP-DEPENDENT DNA HELICASE SRS2"/>
    <property type="match status" value="1"/>
</dbReference>
<dbReference type="Gene3D" id="3.90.79.10">
    <property type="entry name" value="Nucleoside Triphosphate Pyrophosphohydrolase"/>
    <property type="match status" value="1"/>
</dbReference>
<feature type="region of interest" description="Disordered" evidence="9">
    <location>
        <begin position="876"/>
        <end position="896"/>
    </location>
</feature>
<evidence type="ECO:0000256" key="5">
    <source>
        <dbReference type="ARBA" id="ARBA00023235"/>
    </source>
</evidence>
<dbReference type="SUPFAM" id="SSF55811">
    <property type="entry name" value="Nudix"/>
    <property type="match status" value="1"/>
</dbReference>
<feature type="domain" description="UvrD-like helicase C-terminal" evidence="11">
    <location>
        <begin position="273"/>
        <end position="369"/>
    </location>
</feature>
<dbReference type="Proteomes" id="UP000054558">
    <property type="component" value="Unassembled WGS sequence"/>
</dbReference>
<feature type="domain" description="UvrD-like helicase ATP-binding" evidence="10">
    <location>
        <begin position="168"/>
        <end position="260"/>
    </location>
</feature>
<dbReference type="InterPro" id="IPR015797">
    <property type="entry name" value="NUDIX_hydrolase-like_dom_sf"/>
</dbReference>
<dbReference type="OrthoDB" id="549733at2759"/>
<dbReference type="GO" id="GO:0005634">
    <property type="term" value="C:nucleus"/>
    <property type="evidence" value="ECO:0000318"/>
    <property type="project" value="GO_Central"/>
</dbReference>
<comment type="catalytic activity">
    <reaction evidence="8">
        <text>ATP + H2O = ADP + phosphate + H(+)</text>
        <dbReference type="Rhea" id="RHEA:13065"/>
        <dbReference type="ChEBI" id="CHEBI:15377"/>
        <dbReference type="ChEBI" id="CHEBI:15378"/>
        <dbReference type="ChEBI" id="CHEBI:30616"/>
        <dbReference type="ChEBI" id="CHEBI:43474"/>
        <dbReference type="ChEBI" id="CHEBI:456216"/>
        <dbReference type="EC" id="5.6.2.4"/>
    </reaction>
</comment>
<proteinExistence type="predicted"/>
<evidence type="ECO:0000256" key="2">
    <source>
        <dbReference type="ARBA" id="ARBA00022801"/>
    </source>
</evidence>
<evidence type="ECO:0000256" key="7">
    <source>
        <dbReference type="ARBA" id="ARBA00034808"/>
    </source>
</evidence>
<comment type="catalytic activity">
    <reaction evidence="6">
        <text>Couples ATP hydrolysis with the unwinding of duplex DNA by translocating in the 3'-5' direction.</text>
        <dbReference type="EC" id="5.6.2.4"/>
    </reaction>
</comment>
<evidence type="ECO:0000313" key="12">
    <source>
        <dbReference type="EMBL" id="GAQ90709.1"/>
    </source>
</evidence>
<evidence type="ECO:0000313" key="13">
    <source>
        <dbReference type="Proteomes" id="UP000054558"/>
    </source>
</evidence>
<dbReference type="GO" id="GO:0016787">
    <property type="term" value="F:hydrolase activity"/>
    <property type="evidence" value="ECO:0007669"/>
    <property type="project" value="UniProtKB-KW"/>
</dbReference>
<name>A0A1Y1IMN7_KLENI</name>
<keyword evidence="4" id="KW-0067">ATP-binding</keyword>
<protein>
    <recommendedName>
        <fullName evidence="7">DNA 3'-5' helicase</fullName>
        <ecNumber evidence="7">5.6.2.4</ecNumber>
    </recommendedName>
</protein>
<evidence type="ECO:0000256" key="8">
    <source>
        <dbReference type="ARBA" id="ARBA00048988"/>
    </source>
</evidence>
<dbReference type="InterPro" id="IPR014016">
    <property type="entry name" value="UvrD-like_ATP-bd"/>
</dbReference>
<dbReference type="Pfam" id="PF00580">
    <property type="entry name" value="UvrD-helicase"/>
    <property type="match status" value="1"/>
</dbReference>
<dbReference type="InterPro" id="IPR027417">
    <property type="entry name" value="P-loop_NTPase"/>
</dbReference>
<dbReference type="GO" id="GO:0003677">
    <property type="term" value="F:DNA binding"/>
    <property type="evidence" value="ECO:0007669"/>
    <property type="project" value="InterPro"/>
</dbReference>
<dbReference type="EMBL" id="DF237626">
    <property type="protein sequence ID" value="GAQ90709.1"/>
    <property type="molecule type" value="Genomic_DNA"/>
</dbReference>
<sequence>MSYSAGVLPFTIKNGTVYFLLGRDRADGAFSDFGGKAECVDEDDPKRTAVREFYEETAGSVLDLDACAARLQEDACHDVVVSRTMGGNVYRMYIVHIPFLSSYPRSFERTMRFLRYMKANRKFLEKTELAWFSLESLMAAVRGSGFVPADPSSRPPLLRNVFACSLRLAESKLDDLQRIQCYPKLLRAFRAGAIDVETAEQVKASVPDYLMIDEFQDTNAVQFEVVRLLVERYGTRVFAVGDKNQTIYGFRDSDPALFDEVDGLGTYPCVTFSLKRNYRSTPAIVGFCNDVCPEGEAGRMVAAREAGPAMVLPKLAVFEERGDESTYVAAAVMALREAGEDDVAVMARTQKDAYAMAHKLSELKVPASIFMGDSEGSRPKKRRASKRDGPAPVFVCTIHAAKGLEWKHVFLVGCSDALNRCLTAKELEQELNLFYVACSRAKDALVLTSPTKCITRLLFKVHESRYEIDRGSERTIAPMFGYFGDSETQMTTHRSVTHFVRYATGEFFDRAKMDGLLPRGFPGATIERLHAVHVFPYASDMNVLYASAVERVIYRQILSACVGRDVPVRMIDHFANRCFLWVKGFQSRWNGPEITEEDVETAVAAKAAEFGLADASAVEVHYEAKRLPAYLRGGGATRDRESGKKARRFDAAVERIRGSYVRYINDVHHDTDSREALRAIADVAVCAHLAYPPAKTHFVFEDLHLGDLRRDKNLGLFGCTRKVAAALVREHGRCPPVGTVLPRVFTPEAMMRLYGVGVDVDLSTRSLRGVADIIMGDLLIDIKTSAEPGIQATWVLQLLCYAALARLRGMVVNHIAIYNALSGTFWKAPVGDWRADEEMLGRVMLRLGIEVDVHGSVGLRVWVGLVRDAVLDDDDGRPQDLGQRDQLGVAGEGGGEPHDVSVLDRISDGWPRRVALRAAVLEHDEVSALFEALSEPLVEVTQDVVDGTFPEFERRFVESVGVGVDGEAVLPLGEERDQDRVKETRSVAGNL</sequence>
<keyword evidence="2" id="KW-0378">Hydrolase</keyword>
<keyword evidence="5" id="KW-0413">Isomerase</keyword>
<keyword evidence="3 12" id="KW-0347">Helicase</keyword>
<evidence type="ECO:0000259" key="10">
    <source>
        <dbReference type="Pfam" id="PF00580"/>
    </source>
</evidence>
<dbReference type="PANTHER" id="PTHR11070">
    <property type="entry name" value="UVRD / RECB / PCRA DNA HELICASE FAMILY MEMBER"/>
    <property type="match status" value="1"/>
</dbReference>
<dbReference type="AlphaFoldDB" id="A0A1Y1IMN7"/>
<dbReference type="GO" id="GO:0043138">
    <property type="term" value="F:3'-5' DNA helicase activity"/>
    <property type="evidence" value="ECO:0000318"/>
    <property type="project" value="GO_Central"/>
</dbReference>
<evidence type="ECO:0000256" key="1">
    <source>
        <dbReference type="ARBA" id="ARBA00022741"/>
    </source>
</evidence>
<keyword evidence="13" id="KW-1185">Reference proteome</keyword>
<dbReference type="InterPro" id="IPR000212">
    <property type="entry name" value="DNA_helicase_UvrD/REP"/>
</dbReference>
<dbReference type="GO" id="GO:0005524">
    <property type="term" value="F:ATP binding"/>
    <property type="evidence" value="ECO:0007669"/>
    <property type="project" value="UniProtKB-KW"/>
</dbReference>
<organism evidence="12 13">
    <name type="scientific">Klebsormidium nitens</name>
    <name type="common">Green alga</name>
    <name type="synonym">Ulothrix nitens</name>
    <dbReference type="NCBI Taxonomy" id="105231"/>
    <lineage>
        <taxon>Eukaryota</taxon>
        <taxon>Viridiplantae</taxon>
        <taxon>Streptophyta</taxon>
        <taxon>Klebsormidiophyceae</taxon>
        <taxon>Klebsormidiales</taxon>
        <taxon>Klebsormidiaceae</taxon>
        <taxon>Klebsormidium</taxon>
    </lineage>
</organism>
<dbReference type="InterPro" id="IPR014017">
    <property type="entry name" value="DNA_helicase_UvrD-like_C"/>
</dbReference>
<dbReference type="Gene3D" id="3.40.50.300">
    <property type="entry name" value="P-loop containing nucleotide triphosphate hydrolases"/>
    <property type="match status" value="2"/>
</dbReference>
<evidence type="ECO:0000259" key="11">
    <source>
        <dbReference type="Pfam" id="PF13361"/>
    </source>
</evidence>
<evidence type="ECO:0000256" key="4">
    <source>
        <dbReference type="ARBA" id="ARBA00022840"/>
    </source>
</evidence>
<dbReference type="SUPFAM" id="SSF52540">
    <property type="entry name" value="P-loop containing nucleoside triphosphate hydrolases"/>
    <property type="match status" value="1"/>
</dbReference>
<accession>A0A1Y1IMN7</accession>
<keyword evidence="1" id="KW-0547">Nucleotide-binding</keyword>
<evidence type="ECO:0000256" key="9">
    <source>
        <dbReference type="SAM" id="MobiDB-lite"/>
    </source>
</evidence>
<dbReference type="STRING" id="105231.A0A1Y1IMN7"/>
<dbReference type="GO" id="GO:0000725">
    <property type="term" value="P:recombinational repair"/>
    <property type="evidence" value="ECO:0000318"/>
    <property type="project" value="GO_Central"/>
</dbReference>
<evidence type="ECO:0000256" key="6">
    <source>
        <dbReference type="ARBA" id="ARBA00034617"/>
    </source>
</evidence>